<dbReference type="GO" id="GO:0050661">
    <property type="term" value="F:NADP binding"/>
    <property type="evidence" value="ECO:0007669"/>
    <property type="project" value="InterPro"/>
</dbReference>
<feature type="domain" description="Pyrroline-5-carboxylate reductase catalytic N-terminal" evidence="2">
    <location>
        <begin position="2"/>
        <end position="102"/>
    </location>
</feature>
<dbReference type="PANTHER" id="PTHR14239:SF0">
    <property type="entry name" value="F420-DEPENDENT NADP REDUCTASE"/>
    <property type="match status" value="1"/>
</dbReference>
<sequence length="242" mass="25914">MKIALIGGTGSIGKGFALRWGQKHQVIVGSRNQEKAQARAAEYNSILKDHGFKADITGEVNAKAASEADVVLLAIRYGQLASTMEQIKPELEGKVVISVVVPMEKNSCIIVPGGVPLEISANSREDYKAEYFCYVTPPSGSAAQEIATLLPGGATELVSAFHTVPAAKLSNLDIELDYDVGVCGNSMHSKNIVFDLVRDIPGMRPMDIGPLEASSMIESITPLLVNVAIRNNMKDVSIKFVD</sequence>
<dbReference type="SUPFAM" id="SSF51735">
    <property type="entry name" value="NAD(P)-binding Rossmann-fold domains"/>
    <property type="match status" value="1"/>
</dbReference>
<dbReference type="InterPro" id="IPR051267">
    <property type="entry name" value="STEAP_metalloreductase"/>
</dbReference>
<dbReference type="EMBL" id="CP003362">
    <property type="protein sequence ID" value="AGB49005.1"/>
    <property type="molecule type" value="Genomic_DNA"/>
</dbReference>
<dbReference type="PANTHER" id="PTHR14239">
    <property type="entry name" value="DUDULIN-RELATED"/>
    <property type="match status" value="1"/>
</dbReference>
<keyword evidence="1" id="KW-0560">Oxidoreductase</keyword>
<dbReference type="HOGENOM" id="CLU_076368_1_1_2"/>
<dbReference type="InterPro" id="IPR010185">
    <property type="entry name" value="NpdG"/>
</dbReference>
<evidence type="ECO:0000259" key="2">
    <source>
        <dbReference type="Pfam" id="PF03807"/>
    </source>
</evidence>
<name>L0KWD1_METHD</name>
<dbReference type="GO" id="GO:0016651">
    <property type="term" value="F:oxidoreductase activity, acting on NAD(P)H"/>
    <property type="evidence" value="ECO:0007669"/>
    <property type="project" value="InterPro"/>
</dbReference>
<dbReference type="InterPro" id="IPR036291">
    <property type="entry name" value="NAD(P)-bd_dom_sf"/>
</dbReference>
<dbReference type="Gene3D" id="3.40.50.720">
    <property type="entry name" value="NAD(P)-binding Rossmann-like Domain"/>
    <property type="match status" value="1"/>
</dbReference>
<dbReference type="RefSeq" id="WP_015324173.1">
    <property type="nucleotide sequence ID" value="NC_019977.1"/>
</dbReference>
<dbReference type="GO" id="GO:0008823">
    <property type="term" value="F:cupric reductase (NADH) activity"/>
    <property type="evidence" value="ECO:0007669"/>
    <property type="project" value="TreeGrafter"/>
</dbReference>
<gene>
    <name evidence="3" type="ordered locus">Metho_0755</name>
</gene>
<evidence type="ECO:0000313" key="4">
    <source>
        <dbReference type="Proteomes" id="UP000010866"/>
    </source>
</evidence>
<evidence type="ECO:0000313" key="3">
    <source>
        <dbReference type="EMBL" id="AGB49005.1"/>
    </source>
</evidence>
<dbReference type="GO" id="GO:0052851">
    <property type="term" value="F:ferric-chelate reductase (NADPH) activity"/>
    <property type="evidence" value="ECO:0007669"/>
    <property type="project" value="TreeGrafter"/>
</dbReference>
<dbReference type="GO" id="GO:0005886">
    <property type="term" value="C:plasma membrane"/>
    <property type="evidence" value="ECO:0007669"/>
    <property type="project" value="TreeGrafter"/>
</dbReference>
<dbReference type="GO" id="GO:0006740">
    <property type="term" value="P:NADPH regeneration"/>
    <property type="evidence" value="ECO:0007669"/>
    <property type="project" value="InterPro"/>
</dbReference>
<reference evidence="4" key="1">
    <citation type="submission" date="2012-02" db="EMBL/GenBank/DDBJ databases">
        <title>Complete sequence of chromosome of Methanomethylovorans hollandica DSM 15978.</title>
        <authorList>
            <person name="Lucas S."/>
            <person name="Copeland A."/>
            <person name="Lapidus A."/>
            <person name="Glavina del Rio T."/>
            <person name="Dalin E."/>
            <person name="Tice H."/>
            <person name="Bruce D."/>
            <person name="Goodwin L."/>
            <person name="Pitluck S."/>
            <person name="Peters L."/>
            <person name="Mikhailova N."/>
            <person name="Held B."/>
            <person name="Kyrpides N."/>
            <person name="Mavromatis K."/>
            <person name="Ivanova N."/>
            <person name="Brettin T."/>
            <person name="Detter J.C."/>
            <person name="Han C."/>
            <person name="Larimer F."/>
            <person name="Land M."/>
            <person name="Hauser L."/>
            <person name="Markowitz V."/>
            <person name="Cheng J.-F."/>
            <person name="Hugenholtz P."/>
            <person name="Woyke T."/>
            <person name="Wu D."/>
            <person name="Spring S."/>
            <person name="Schroeder M."/>
            <person name="Brambilla E."/>
            <person name="Klenk H.-P."/>
            <person name="Eisen J.A."/>
        </authorList>
    </citation>
    <scope>NUCLEOTIDE SEQUENCE [LARGE SCALE GENOMIC DNA]</scope>
    <source>
        <strain evidence="4">DSM 15978 / NBRC 107637 / DMS1</strain>
    </source>
</reference>
<accession>L0KWD1</accession>
<dbReference type="KEGG" id="mhz:Metho_0755"/>
<dbReference type="InterPro" id="IPR028939">
    <property type="entry name" value="P5C_Rdtase_cat_N"/>
</dbReference>
<dbReference type="Pfam" id="PF03807">
    <property type="entry name" value="F420_oxidored"/>
    <property type="match status" value="1"/>
</dbReference>
<dbReference type="GO" id="GO:0070967">
    <property type="term" value="F:coenzyme F420 binding"/>
    <property type="evidence" value="ECO:0007669"/>
    <property type="project" value="InterPro"/>
</dbReference>
<dbReference type="OrthoDB" id="8635at2157"/>
<dbReference type="NCBIfam" id="TIGR01915">
    <property type="entry name" value="npdG"/>
    <property type="match status" value="1"/>
</dbReference>
<protein>
    <submittedName>
        <fullName evidence="3">NADPH-dependent F420 reductase</fullName>
    </submittedName>
</protein>
<dbReference type="GeneID" id="14407968"/>
<dbReference type="STRING" id="867904.Metho_0755"/>
<organism evidence="3 4">
    <name type="scientific">Methanomethylovorans hollandica (strain DSM 15978 / NBRC 107637 / DMS1)</name>
    <dbReference type="NCBI Taxonomy" id="867904"/>
    <lineage>
        <taxon>Archaea</taxon>
        <taxon>Methanobacteriati</taxon>
        <taxon>Methanobacteriota</taxon>
        <taxon>Stenosarchaea group</taxon>
        <taxon>Methanomicrobia</taxon>
        <taxon>Methanosarcinales</taxon>
        <taxon>Methanosarcinaceae</taxon>
        <taxon>Methanomethylovorans</taxon>
    </lineage>
</organism>
<dbReference type="GO" id="GO:0015677">
    <property type="term" value="P:copper ion import"/>
    <property type="evidence" value="ECO:0007669"/>
    <property type="project" value="TreeGrafter"/>
</dbReference>
<keyword evidence="4" id="KW-1185">Reference proteome</keyword>
<proteinExistence type="predicted"/>
<dbReference type="Proteomes" id="UP000010866">
    <property type="component" value="Chromosome"/>
</dbReference>
<evidence type="ECO:0000256" key="1">
    <source>
        <dbReference type="ARBA" id="ARBA00023002"/>
    </source>
</evidence>
<dbReference type="AlphaFoldDB" id="L0KWD1"/>